<dbReference type="Pfam" id="PF00096">
    <property type="entry name" value="zf-C2H2"/>
    <property type="match status" value="3"/>
</dbReference>
<dbReference type="AlphaFoldDB" id="A0A8C5B9H4"/>
<feature type="compositionally biased region" description="Basic and acidic residues" evidence="9">
    <location>
        <begin position="607"/>
        <end position="616"/>
    </location>
</feature>
<evidence type="ECO:0000256" key="6">
    <source>
        <dbReference type="ARBA" id="ARBA00022833"/>
    </source>
</evidence>
<dbReference type="InterPro" id="IPR043359">
    <property type="entry name" value="GLI-like"/>
</dbReference>
<accession>A0A8C5B9H4</accession>
<dbReference type="Pfam" id="PF23561">
    <property type="entry name" value="zf-C2H2_15"/>
    <property type="match status" value="1"/>
</dbReference>
<dbReference type="Ensembl" id="ENSGMOT00000038951.1">
    <property type="protein sequence ID" value="ENSGMOP00000042718.1"/>
    <property type="gene ID" value="ENSGMOG00000024137.1"/>
</dbReference>
<feature type="compositionally biased region" description="Basic and acidic residues" evidence="9">
    <location>
        <begin position="152"/>
        <end position="163"/>
    </location>
</feature>
<feature type="region of interest" description="Disordered" evidence="9">
    <location>
        <begin position="289"/>
        <end position="334"/>
    </location>
</feature>
<evidence type="ECO:0000256" key="8">
    <source>
        <dbReference type="PROSITE-ProRule" id="PRU00042"/>
    </source>
</evidence>
<dbReference type="GO" id="GO:0000978">
    <property type="term" value="F:RNA polymerase II cis-regulatory region sequence-specific DNA binding"/>
    <property type="evidence" value="ECO:0007669"/>
    <property type="project" value="TreeGrafter"/>
</dbReference>
<dbReference type="Gene3D" id="3.30.160.60">
    <property type="entry name" value="Classic Zinc Finger"/>
    <property type="match status" value="5"/>
</dbReference>
<feature type="compositionally biased region" description="Low complexity" evidence="9">
    <location>
        <begin position="444"/>
        <end position="459"/>
    </location>
</feature>
<proteinExistence type="inferred from homology"/>
<dbReference type="PROSITE" id="PS00028">
    <property type="entry name" value="ZINC_FINGER_C2H2_1"/>
    <property type="match status" value="4"/>
</dbReference>
<dbReference type="PANTHER" id="PTHR45718:SF3">
    <property type="entry name" value="ZINC FINGER PROTEIN GLIS1"/>
    <property type="match status" value="1"/>
</dbReference>
<feature type="compositionally biased region" description="Low complexity" evidence="9">
    <location>
        <begin position="370"/>
        <end position="402"/>
    </location>
</feature>
<feature type="domain" description="C2H2-type" evidence="10">
    <location>
        <begin position="692"/>
        <end position="721"/>
    </location>
</feature>
<keyword evidence="5 8" id="KW-0863">Zinc-finger</keyword>
<feature type="domain" description="C2H2-type" evidence="10">
    <location>
        <begin position="659"/>
        <end position="691"/>
    </location>
</feature>
<feature type="domain" description="C2H2-type" evidence="10">
    <location>
        <begin position="722"/>
        <end position="751"/>
    </location>
</feature>
<feature type="compositionally biased region" description="Basic residues" evidence="9">
    <location>
        <begin position="549"/>
        <end position="561"/>
    </location>
</feature>
<feature type="region of interest" description="Disordered" evidence="9">
    <location>
        <begin position="549"/>
        <end position="622"/>
    </location>
</feature>
<feature type="domain" description="C2H2-type" evidence="10">
    <location>
        <begin position="625"/>
        <end position="655"/>
    </location>
</feature>
<dbReference type="GO" id="GO:0000981">
    <property type="term" value="F:DNA-binding transcription factor activity, RNA polymerase II-specific"/>
    <property type="evidence" value="ECO:0007669"/>
    <property type="project" value="TreeGrafter"/>
</dbReference>
<sequence>MQNSSSALLGMVSHCQPPPFTDLTGFALSMYSSKTELCARRAGNDGFGSQIGRNLHTSTHVNCYGSKRIGAPYEDRYGAQEKAQLIAKVSSACFPLSPEQVNGVYGLEKDSASELGGSVDGGVGGGALMRGGQSLALPLGGHSGGQYQQHSLHCDQPSHDIHLLDSPGSQDSRSSSAFQRSLPVGSPHHQDSCGVSGRRAALPYGIKQEATMGYKNSSTGPGTLCAAQAPFQCSREGMAAGLRRGEMAEAGSASNGGSCDRVCRTSGRGAGVSQDAACAFNNEDGSSPLALSPAGARHSAHPLDGSSPKRQRLSLAPQSVPATGPSGAAVAGSPSVANAAREGIDLASIIRSSSQMSAVAGVNVLSPGHASNAASSYSSSSSSSTTTSPAASSAYSAQAAPHKPQPLAPPPPHGSPQQPTRRESCQLPSPAACLLSLSSCTSSSSSSSSPALSSSVSSLELEHGQRPSRGLCEEQGSMQLGPGAGGGPRGGSDGLGLLMNGAMMSGPVPGPGTPHDGGHRLAAALKQEPLDDFSSNEDVLFQHHYHHHHHLNGHNGHRRQLHNSAMPPPYHLHQYMGPSPGELLHLQSTAPAPSLGPKSSARGPARSHSDPERDELAGPAPGDRQVCRWIDCSAAYDQQEELVRHIEKVHIDQRKGEDFTCFWAGCIRRYKPFNARYKLLIHMRVHSGEKPNKCMFEGCNKAFSRLENLKIHLRSHTGEKPYLCQHPGCQKAFSNSSDRAKHQRTHLDTKPYACQIPGCTKRYTDPSSLRKHVKIHSAKEQQVRRKLRPCPHLDQDLLSDCLSIQHLQGSNPASQHLHCPPDPQHLYKDLRSPGLGQDIFTGLYTGSSTPHHCPSLELGSTAPAPCPAPEMTSRLARLDPDLHSPHHLSPLAALEGTREGLSGPLLSPGMKATGTQSPTALDKQNIHPQHKPYSSYPHPPCANDDYQGSFQSCFHFGDAYRMEQAVGGGHVLADSHNYPSHQPNGFHMSSSNTTTGCSAGFGLTQGLQGAGGCQFSSSPEESIFFQVGSFDRSLSHMSSSVYTET</sequence>
<dbReference type="GO" id="GO:0008270">
    <property type="term" value="F:zinc ion binding"/>
    <property type="evidence" value="ECO:0007669"/>
    <property type="project" value="UniProtKB-KW"/>
</dbReference>
<dbReference type="Proteomes" id="UP000694546">
    <property type="component" value="Chromosome 12"/>
</dbReference>
<keyword evidence="6" id="KW-0862">Zinc</keyword>
<dbReference type="OMA" id="CEEQASM"/>
<organism evidence="11 12">
    <name type="scientific">Gadus morhua</name>
    <name type="common">Atlantic cod</name>
    <dbReference type="NCBI Taxonomy" id="8049"/>
    <lineage>
        <taxon>Eukaryota</taxon>
        <taxon>Metazoa</taxon>
        <taxon>Chordata</taxon>
        <taxon>Craniata</taxon>
        <taxon>Vertebrata</taxon>
        <taxon>Euteleostomi</taxon>
        <taxon>Actinopterygii</taxon>
        <taxon>Neopterygii</taxon>
        <taxon>Teleostei</taxon>
        <taxon>Neoteleostei</taxon>
        <taxon>Acanthomorphata</taxon>
        <taxon>Zeiogadaria</taxon>
        <taxon>Gadariae</taxon>
        <taxon>Gadiformes</taxon>
        <taxon>Gadoidei</taxon>
        <taxon>Gadidae</taxon>
        <taxon>Gadus</taxon>
    </lineage>
</organism>
<reference evidence="11" key="2">
    <citation type="submission" date="2025-09" db="UniProtKB">
        <authorList>
            <consortium name="Ensembl"/>
        </authorList>
    </citation>
    <scope>IDENTIFICATION</scope>
</reference>
<keyword evidence="7" id="KW-0539">Nucleus</keyword>
<evidence type="ECO:0000256" key="5">
    <source>
        <dbReference type="ARBA" id="ARBA00022771"/>
    </source>
</evidence>
<feature type="region of interest" description="Disordered" evidence="9">
    <location>
        <begin position="139"/>
        <end position="196"/>
    </location>
</feature>
<dbReference type="InterPro" id="IPR036236">
    <property type="entry name" value="Znf_C2H2_sf"/>
</dbReference>
<feature type="domain" description="C2H2-type" evidence="10">
    <location>
        <begin position="752"/>
        <end position="781"/>
    </location>
</feature>
<dbReference type="SMART" id="SM00355">
    <property type="entry name" value="ZnF_C2H2"/>
    <property type="match status" value="5"/>
</dbReference>
<feature type="region of interest" description="Disordered" evidence="9">
    <location>
        <begin position="444"/>
        <end position="495"/>
    </location>
</feature>
<comment type="similarity">
    <text evidence="2">Belongs to the GLI C2H2-type zinc-finger protein family.</text>
</comment>
<dbReference type="GeneTree" id="ENSGT00940000159218"/>
<evidence type="ECO:0000256" key="4">
    <source>
        <dbReference type="ARBA" id="ARBA00022737"/>
    </source>
</evidence>
<dbReference type="PANTHER" id="PTHR45718">
    <property type="entry name" value="TRANSCRIPTIONAL ACTIVATOR CUBITUS INTERRUPTUS"/>
    <property type="match status" value="1"/>
</dbReference>
<dbReference type="GO" id="GO:0005634">
    <property type="term" value="C:nucleus"/>
    <property type="evidence" value="ECO:0007669"/>
    <property type="project" value="UniProtKB-SubCell"/>
</dbReference>
<evidence type="ECO:0000256" key="9">
    <source>
        <dbReference type="SAM" id="MobiDB-lite"/>
    </source>
</evidence>
<evidence type="ECO:0000256" key="2">
    <source>
        <dbReference type="ARBA" id="ARBA00010831"/>
    </source>
</evidence>
<evidence type="ECO:0000256" key="1">
    <source>
        <dbReference type="ARBA" id="ARBA00004123"/>
    </source>
</evidence>
<dbReference type="PROSITE" id="PS50157">
    <property type="entry name" value="ZINC_FINGER_C2H2_2"/>
    <property type="match status" value="5"/>
</dbReference>
<feature type="compositionally biased region" description="Pro residues" evidence="9">
    <location>
        <begin position="403"/>
        <end position="414"/>
    </location>
</feature>
<dbReference type="InterPro" id="IPR013087">
    <property type="entry name" value="Znf_C2H2_type"/>
</dbReference>
<evidence type="ECO:0000256" key="3">
    <source>
        <dbReference type="ARBA" id="ARBA00022723"/>
    </source>
</evidence>
<keyword evidence="4" id="KW-0677">Repeat</keyword>
<comment type="subcellular location">
    <subcellularLocation>
        <location evidence="1">Nucleus</location>
    </subcellularLocation>
</comment>
<keyword evidence="12" id="KW-1185">Reference proteome</keyword>
<evidence type="ECO:0000259" key="10">
    <source>
        <dbReference type="PROSITE" id="PS50157"/>
    </source>
</evidence>
<dbReference type="SUPFAM" id="SSF57667">
    <property type="entry name" value="beta-beta-alpha zinc fingers"/>
    <property type="match status" value="3"/>
</dbReference>
<evidence type="ECO:0000256" key="7">
    <source>
        <dbReference type="ARBA" id="ARBA00023242"/>
    </source>
</evidence>
<evidence type="ECO:0000313" key="11">
    <source>
        <dbReference type="Ensembl" id="ENSGMOP00000042718.1"/>
    </source>
</evidence>
<feature type="compositionally biased region" description="Low complexity" evidence="9">
    <location>
        <begin position="166"/>
        <end position="176"/>
    </location>
</feature>
<reference evidence="11" key="1">
    <citation type="submission" date="2025-08" db="UniProtKB">
        <authorList>
            <consortium name="Ensembl"/>
        </authorList>
    </citation>
    <scope>IDENTIFICATION</scope>
</reference>
<evidence type="ECO:0000313" key="12">
    <source>
        <dbReference type="Proteomes" id="UP000694546"/>
    </source>
</evidence>
<dbReference type="InterPro" id="IPR056436">
    <property type="entry name" value="Znf-C2H2_ZIC1-5/GLI1-3-like"/>
</dbReference>
<feature type="compositionally biased region" description="Gly residues" evidence="9">
    <location>
        <begin position="482"/>
        <end position="494"/>
    </location>
</feature>
<protein>
    <submittedName>
        <fullName evidence="11">GLIS family zinc finger 1b</fullName>
    </submittedName>
</protein>
<name>A0A8C5B9H4_GADMO</name>
<keyword evidence="3" id="KW-0479">Metal-binding</keyword>
<feature type="region of interest" description="Disordered" evidence="9">
    <location>
        <begin position="370"/>
        <end position="428"/>
    </location>
</feature>
<feature type="compositionally biased region" description="Low complexity" evidence="9">
    <location>
        <begin position="320"/>
        <end position="334"/>
    </location>
</feature>